<dbReference type="AlphaFoldDB" id="A0A2U1MMM0"/>
<organism evidence="2 3">
    <name type="scientific">Artemisia annua</name>
    <name type="common">Sweet wormwood</name>
    <dbReference type="NCBI Taxonomy" id="35608"/>
    <lineage>
        <taxon>Eukaryota</taxon>
        <taxon>Viridiplantae</taxon>
        <taxon>Streptophyta</taxon>
        <taxon>Embryophyta</taxon>
        <taxon>Tracheophyta</taxon>
        <taxon>Spermatophyta</taxon>
        <taxon>Magnoliopsida</taxon>
        <taxon>eudicotyledons</taxon>
        <taxon>Gunneridae</taxon>
        <taxon>Pentapetalae</taxon>
        <taxon>asterids</taxon>
        <taxon>campanulids</taxon>
        <taxon>Asterales</taxon>
        <taxon>Asteraceae</taxon>
        <taxon>Asteroideae</taxon>
        <taxon>Anthemideae</taxon>
        <taxon>Artemisiinae</taxon>
        <taxon>Artemisia</taxon>
    </lineage>
</organism>
<keyword evidence="2" id="KW-0418">Kinase</keyword>
<keyword evidence="3" id="KW-1185">Reference proteome</keyword>
<accession>A0A2U1MMM0</accession>
<name>A0A2U1MMM0_ARTAN</name>
<dbReference type="GO" id="GO:0004672">
    <property type="term" value="F:protein kinase activity"/>
    <property type="evidence" value="ECO:0007669"/>
    <property type="project" value="InterPro"/>
</dbReference>
<dbReference type="InterPro" id="IPR050823">
    <property type="entry name" value="Plant_Ser_Thr_Prot_Kinase"/>
</dbReference>
<dbReference type="GO" id="GO:0005524">
    <property type="term" value="F:ATP binding"/>
    <property type="evidence" value="ECO:0007669"/>
    <property type="project" value="InterPro"/>
</dbReference>
<sequence>MANSLAASGSDSTGPGGLILPHPNLRLFSFAELKTATRNFRRDTVLGEGVFGKVYKGWLKDKSTSKKAEVNFLGRLSHPNLLKLLGYRYEGTELLLVYEFMQKGSLENHLFGRGSTVQPLPWDIRLKIAIGAARGLAFLHASEKQIIYRDFKTSNILLDGVSWVTAILFKIMIADRGKAIKVTEDSPPKLVKATREVRRDPDEPILFEVTLHNGKIFRGTNEEVAAALEEDDKLKNELLSRPVISEVATEVIKETKKKIPGEQFLKLQADMIREANQKAKLIAERKQRNYERYVWTMTKKKGEGPITDIIIHPYKKNEPIAVTIERGPRVHERYSPFRPSVFGVKEWDMMTLTNKYQELEKVAKSLGINHQEALESQGLAIPKQTQTVGKKRKAVGQEPEDFIAALHCNRAPPTGVKFVPNQVIKVPEYGIFFIDELKEKAFQRVSDIHLVETTTLLAYKVMARNYKSPENEEFMVLMDKMMNERPDKHILLTKKEKLELRGIKEV</sequence>
<reference evidence="2 3" key="1">
    <citation type="journal article" date="2018" name="Mol. Plant">
        <title>The genome of Artemisia annua provides insight into the evolution of Asteraceae family and artemisinin biosynthesis.</title>
        <authorList>
            <person name="Shen Q."/>
            <person name="Zhang L."/>
            <person name="Liao Z."/>
            <person name="Wang S."/>
            <person name="Yan T."/>
            <person name="Shi P."/>
            <person name="Liu M."/>
            <person name="Fu X."/>
            <person name="Pan Q."/>
            <person name="Wang Y."/>
            <person name="Lv Z."/>
            <person name="Lu X."/>
            <person name="Zhang F."/>
            <person name="Jiang W."/>
            <person name="Ma Y."/>
            <person name="Chen M."/>
            <person name="Hao X."/>
            <person name="Li L."/>
            <person name="Tang Y."/>
            <person name="Lv G."/>
            <person name="Zhou Y."/>
            <person name="Sun X."/>
            <person name="Brodelius P.E."/>
            <person name="Rose J.K.C."/>
            <person name="Tang K."/>
        </authorList>
    </citation>
    <scope>NUCLEOTIDE SEQUENCE [LARGE SCALE GENOMIC DNA]</scope>
    <source>
        <strain evidence="3">cv. Huhao1</strain>
        <tissue evidence="2">Leaf</tissue>
    </source>
</reference>
<dbReference type="Gene3D" id="3.30.200.20">
    <property type="entry name" value="Phosphorylase Kinase, domain 1"/>
    <property type="match status" value="2"/>
</dbReference>
<dbReference type="InterPro" id="IPR008271">
    <property type="entry name" value="Ser/Thr_kinase_AS"/>
</dbReference>
<dbReference type="Proteomes" id="UP000245207">
    <property type="component" value="Unassembled WGS sequence"/>
</dbReference>
<evidence type="ECO:0000313" key="3">
    <source>
        <dbReference type="Proteomes" id="UP000245207"/>
    </source>
</evidence>
<proteinExistence type="predicted"/>
<comment type="caution">
    <text evidence="2">The sequence shown here is derived from an EMBL/GenBank/DDBJ whole genome shotgun (WGS) entry which is preliminary data.</text>
</comment>
<dbReference type="PANTHER" id="PTHR45621">
    <property type="entry name" value="OS01G0588500 PROTEIN-RELATED"/>
    <property type="match status" value="1"/>
</dbReference>
<protein>
    <submittedName>
        <fullName evidence="2">Protein kinase superfamily protein</fullName>
    </submittedName>
</protein>
<dbReference type="Gene3D" id="1.10.510.10">
    <property type="entry name" value="Transferase(Phosphotransferase) domain 1"/>
    <property type="match status" value="1"/>
</dbReference>
<dbReference type="EMBL" id="PKPP01004856">
    <property type="protein sequence ID" value="PWA62498.1"/>
    <property type="molecule type" value="Genomic_DNA"/>
</dbReference>
<dbReference type="PROSITE" id="PS50011">
    <property type="entry name" value="PROTEIN_KINASE_DOM"/>
    <property type="match status" value="1"/>
</dbReference>
<dbReference type="InterPro" id="IPR011009">
    <property type="entry name" value="Kinase-like_dom_sf"/>
</dbReference>
<dbReference type="STRING" id="35608.A0A2U1MMM0"/>
<feature type="domain" description="Protein kinase" evidence="1">
    <location>
        <begin position="40"/>
        <end position="334"/>
    </location>
</feature>
<dbReference type="SUPFAM" id="SSF56112">
    <property type="entry name" value="Protein kinase-like (PK-like)"/>
    <property type="match status" value="1"/>
</dbReference>
<evidence type="ECO:0000259" key="1">
    <source>
        <dbReference type="PROSITE" id="PS50011"/>
    </source>
</evidence>
<gene>
    <name evidence="2" type="ORF">CTI12_AA363480</name>
</gene>
<evidence type="ECO:0000313" key="2">
    <source>
        <dbReference type="EMBL" id="PWA62498.1"/>
    </source>
</evidence>
<dbReference type="Pfam" id="PF00069">
    <property type="entry name" value="Pkinase"/>
    <property type="match status" value="1"/>
</dbReference>
<dbReference type="OrthoDB" id="4062651at2759"/>
<dbReference type="PROSITE" id="PS00108">
    <property type="entry name" value="PROTEIN_KINASE_ST"/>
    <property type="match status" value="1"/>
</dbReference>
<dbReference type="InterPro" id="IPR000719">
    <property type="entry name" value="Prot_kinase_dom"/>
</dbReference>
<keyword evidence="2" id="KW-0808">Transferase</keyword>